<evidence type="ECO:0000313" key="4">
    <source>
        <dbReference type="Proteomes" id="UP000231655"/>
    </source>
</evidence>
<dbReference type="Pfam" id="PF20172">
    <property type="entry name" value="DUF6538"/>
    <property type="match status" value="1"/>
</dbReference>
<dbReference type="EMBL" id="OBEA01000003">
    <property type="protein sequence ID" value="SNY51579.1"/>
    <property type="molecule type" value="Genomic_DNA"/>
</dbReference>
<keyword evidence="5" id="KW-1185">Reference proteome</keyword>
<dbReference type="Proteomes" id="UP000231655">
    <property type="component" value="Unassembled WGS sequence"/>
</dbReference>
<dbReference type="RefSeq" id="WP_097145880.1">
    <property type="nucleotide sequence ID" value="NZ_OBEA01000003.1"/>
</dbReference>
<reference evidence="2 5" key="2">
    <citation type="journal article" date="2018" name="Int. J. Syst. Evol. Microbiol.">
        <title>Pseudooceanicola lipolyticus sp. nov., a marine alphaproteobacterium, reclassification of Oceanicola flagellatus as Pseudooceanicola flagellatus comb. nov. and emended description of the genus Pseudooceanicola.</title>
        <authorList>
            <person name="Huang M.-M."/>
            <person name="Guo L.-L."/>
            <person name="Wu Y.-H."/>
            <person name="Lai Q.-L."/>
            <person name="Shao Z.-Z."/>
            <person name="Wang C.-S."/>
            <person name="Wu M."/>
            <person name="Xu X.-W."/>
        </authorList>
    </citation>
    <scope>NUCLEOTIDE SEQUENCE [LARGE SCALE GENOMIC DNA]</scope>
    <source>
        <strain evidence="2 5">Ar-45</strain>
    </source>
</reference>
<accession>A0A285IU90</accession>
<feature type="domain" description="DUF6538" evidence="1">
    <location>
        <begin position="12"/>
        <end position="65"/>
    </location>
</feature>
<dbReference type="InterPro" id="IPR046668">
    <property type="entry name" value="DUF6538"/>
</dbReference>
<dbReference type="AlphaFoldDB" id="A0A285IU90"/>
<evidence type="ECO:0000313" key="5">
    <source>
        <dbReference type="Proteomes" id="UP000231702"/>
    </source>
</evidence>
<name>A0A285IU90_9RHOB</name>
<evidence type="ECO:0000313" key="2">
    <source>
        <dbReference type="EMBL" id="PJE32106.1"/>
    </source>
</evidence>
<protein>
    <recommendedName>
        <fullName evidence="1">DUF6538 domain-containing protein</fullName>
    </recommendedName>
</protein>
<organism evidence="3 4">
    <name type="scientific">Pseudooceanicola antarcticus</name>
    <dbReference type="NCBI Taxonomy" id="1247613"/>
    <lineage>
        <taxon>Bacteria</taxon>
        <taxon>Pseudomonadati</taxon>
        <taxon>Pseudomonadota</taxon>
        <taxon>Alphaproteobacteria</taxon>
        <taxon>Rhodobacterales</taxon>
        <taxon>Paracoccaceae</taxon>
        <taxon>Pseudooceanicola</taxon>
    </lineage>
</organism>
<dbReference type="OrthoDB" id="7222937at2"/>
<dbReference type="Proteomes" id="UP000231702">
    <property type="component" value="Unassembled WGS sequence"/>
</dbReference>
<evidence type="ECO:0000259" key="1">
    <source>
        <dbReference type="Pfam" id="PF20172"/>
    </source>
</evidence>
<evidence type="ECO:0000313" key="3">
    <source>
        <dbReference type="EMBL" id="SNY51579.1"/>
    </source>
</evidence>
<gene>
    <name evidence="2" type="ORF">CVM39_03185</name>
    <name evidence="3" type="ORF">SAMN06297129_2168</name>
</gene>
<proteinExistence type="predicted"/>
<sequence length="140" mass="15950">MSEIRVEGAKLIGETWHYHKRIPKRLREAFGLPEFKRGTMRTKDPDEARRLARAMLAELDQMARQLDSVSARVGVFADLSNKEQAALLDEVEANVKTLPIEQRQAIRKAGGVFEAGRKMREHEVQAAFLRAADRHVNHHA</sequence>
<dbReference type="EMBL" id="PGTD01000007">
    <property type="protein sequence ID" value="PJE32106.1"/>
    <property type="molecule type" value="Genomic_DNA"/>
</dbReference>
<reference evidence="3 4" key="1">
    <citation type="submission" date="2017-09" db="EMBL/GenBank/DDBJ databases">
        <authorList>
            <person name="Ehlers B."/>
            <person name="Leendertz F.H."/>
        </authorList>
    </citation>
    <scope>NUCLEOTIDE SEQUENCE [LARGE SCALE GENOMIC DNA]</scope>
    <source>
        <strain evidence="3 4">CGMCC 1.12662</strain>
    </source>
</reference>